<dbReference type="EMBL" id="GGEC01090125">
    <property type="protein sequence ID" value="MBX70609.1"/>
    <property type="molecule type" value="Transcribed_RNA"/>
</dbReference>
<evidence type="ECO:0000313" key="1">
    <source>
        <dbReference type="EMBL" id="MBX70609.1"/>
    </source>
</evidence>
<sequence>MPKEPPPPSLVGSAPSA</sequence>
<dbReference type="AlphaFoldDB" id="A0A2P2QUC3"/>
<keyword evidence="1" id="KW-0687">Ribonucleoprotein</keyword>
<keyword evidence="1" id="KW-0689">Ribosomal protein</keyword>
<accession>A0A2P2QUC3</accession>
<reference evidence="1" key="1">
    <citation type="submission" date="2018-02" db="EMBL/GenBank/DDBJ databases">
        <title>Rhizophora mucronata_Transcriptome.</title>
        <authorList>
            <person name="Meera S.P."/>
            <person name="Sreeshan A."/>
            <person name="Augustine A."/>
        </authorList>
    </citation>
    <scope>NUCLEOTIDE SEQUENCE</scope>
    <source>
        <tissue evidence="1">Leaf</tissue>
    </source>
</reference>
<protein>
    <submittedName>
        <fullName evidence="1">60S ribosomal protein L12</fullName>
    </submittedName>
</protein>
<proteinExistence type="predicted"/>
<dbReference type="GO" id="GO:0005840">
    <property type="term" value="C:ribosome"/>
    <property type="evidence" value="ECO:0007669"/>
    <property type="project" value="UniProtKB-KW"/>
</dbReference>
<organism evidence="1">
    <name type="scientific">Rhizophora mucronata</name>
    <name type="common">Asiatic mangrove</name>
    <dbReference type="NCBI Taxonomy" id="61149"/>
    <lineage>
        <taxon>Eukaryota</taxon>
        <taxon>Viridiplantae</taxon>
        <taxon>Streptophyta</taxon>
        <taxon>Embryophyta</taxon>
        <taxon>Tracheophyta</taxon>
        <taxon>Spermatophyta</taxon>
        <taxon>Magnoliopsida</taxon>
        <taxon>eudicotyledons</taxon>
        <taxon>Gunneridae</taxon>
        <taxon>Pentapetalae</taxon>
        <taxon>rosids</taxon>
        <taxon>fabids</taxon>
        <taxon>Malpighiales</taxon>
        <taxon>Rhizophoraceae</taxon>
        <taxon>Rhizophora</taxon>
    </lineage>
</organism>
<name>A0A2P2QUC3_RHIMU</name>